<dbReference type="Pfam" id="PF00078">
    <property type="entry name" value="RVT_1"/>
    <property type="match status" value="1"/>
</dbReference>
<dbReference type="PROSITE" id="PS50878">
    <property type="entry name" value="RT_POL"/>
    <property type="match status" value="1"/>
</dbReference>
<keyword evidence="1" id="KW-0862">Zinc</keyword>
<dbReference type="PANTHER" id="PTHR33332">
    <property type="entry name" value="REVERSE TRANSCRIPTASE DOMAIN-CONTAINING PROTEIN"/>
    <property type="match status" value="1"/>
</dbReference>
<dbReference type="InterPro" id="IPR036691">
    <property type="entry name" value="Endo/exonu/phosph_ase_sf"/>
</dbReference>
<evidence type="ECO:0000259" key="4">
    <source>
        <dbReference type="PROSITE" id="PS50878"/>
    </source>
</evidence>
<evidence type="ECO:0000256" key="2">
    <source>
        <dbReference type="SAM" id="MobiDB-lite"/>
    </source>
</evidence>
<keyword evidence="1" id="KW-0863">Zinc-finger</keyword>
<dbReference type="InterPro" id="IPR000477">
    <property type="entry name" value="RT_dom"/>
</dbReference>
<dbReference type="Proteomes" id="UP001314205">
    <property type="component" value="Unassembled WGS sequence"/>
</dbReference>
<dbReference type="Pfam" id="PF14529">
    <property type="entry name" value="Exo_endo_phos_2"/>
    <property type="match status" value="1"/>
</dbReference>
<organism evidence="5 6">
    <name type="scientific">Parnassius mnemosyne</name>
    <name type="common">clouded apollo</name>
    <dbReference type="NCBI Taxonomy" id="213953"/>
    <lineage>
        <taxon>Eukaryota</taxon>
        <taxon>Metazoa</taxon>
        <taxon>Ecdysozoa</taxon>
        <taxon>Arthropoda</taxon>
        <taxon>Hexapoda</taxon>
        <taxon>Insecta</taxon>
        <taxon>Pterygota</taxon>
        <taxon>Neoptera</taxon>
        <taxon>Endopterygota</taxon>
        <taxon>Lepidoptera</taxon>
        <taxon>Glossata</taxon>
        <taxon>Ditrysia</taxon>
        <taxon>Papilionoidea</taxon>
        <taxon>Papilionidae</taxon>
        <taxon>Parnassiinae</taxon>
        <taxon>Parnassini</taxon>
        <taxon>Parnassius</taxon>
        <taxon>Driopa</taxon>
    </lineage>
</organism>
<dbReference type="SUPFAM" id="SSF56672">
    <property type="entry name" value="DNA/RNA polymerases"/>
    <property type="match status" value="1"/>
</dbReference>
<evidence type="ECO:0008006" key="7">
    <source>
        <dbReference type="Google" id="ProtNLM"/>
    </source>
</evidence>
<dbReference type="GO" id="GO:0008270">
    <property type="term" value="F:zinc ion binding"/>
    <property type="evidence" value="ECO:0007669"/>
    <property type="project" value="UniProtKB-KW"/>
</dbReference>
<reference evidence="5 6" key="1">
    <citation type="submission" date="2023-11" db="EMBL/GenBank/DDBJ databases">
        <authorList>
            <person name="Hedman E."/>
            <person name="Englund M."/>
            <person name="Stromberg M."/>
            <person name="Nyberg Akerstrom W."/>
            <person name="Nylinder S."/>
            <person name="Jareborg N."/>
            <person name="Kallberg Y."/>
            <person name="Kronander E."/>
        </authorList>
    </citation>
    <scope>NUCLEOTIDE SEQUENCE [LARGE SCALE GENOMIC DNA]</scope>
</reference>
<dbReference type="PROSITE" id="PS50158">
    <property type="entry name" value="ZF_CCHC"/>
    <property type="match status" value="1"/>
</dbReference>
<dbReference type="CDD" id="cd01650">
    <property type="entry name" value="RT_nLTR_like"/>
    <property type="match status" value="1"/>
</dbReference>
<dbReference type="SUPFAM" id="SSF56219">
    <property type="entry name" value="DNase I-like"/>
    <property type="match status" value="1"/>
</dbReference>
<evidence type="ECO:0000313" key="5">
    <source>
        <dbReference type="EMBL" id="CAK1579803.1"/>
    </source>
</evidence>
<feature type="compositionally biased region" description="Low complexity" evidence="2">
    <location>
        <begin position="992"/>
        <end position="1004"/>
    </location>
</feature>
<dbReference type="GO" id="GO:0003676">
    <property type="term" value="F:nucleic acid binding"/>
    <property type="evidence" value="ECO:0007669"/>
    <property type="project" value="InterPro"/>
</dbReference>
<evidence type="ECO:0000256" key="1">
    <source>
        <dbReference type="PROSITE-ProRule" id="PRU00047"/>
    </source>
</evidence>
<feature type="domain" description="Reverse transcriptase" evidence="4">
    <location>
        <begin position="505"/>
        <end position="780"/>
    </location>
</feature>
<dbReference type="EMBL" id="CAVLGL010000002">
    <property type="protein sequence ID" value="CAK1579803.1"/>
    <property type="molecule type" value="Genomic_DNA"/>
</dbReference>
<evidence type="ECO:0000313" key="6">
    <source>
        <dbReference type="Proteomes" id="UP001314205"/>
    </source>
</evidence>
<feature type="domain" description="CCHC-type" evidence="3">
    <location>
        <begin position="1613"/>
        <end position="1626"/>
    </location>
</feature>
<evidence type="ECO:0000259" key="3">
    <source>
        <dbReference type="PROSITE" id="PS50158"/>
    </source>
</evidence>
<comment type="caution">
    <text evidence="5">The sequence shown here is derived from an EMBL/GenBank/DDBJ whole genome shotgun (WGS) entry which is preliminary data.</text>
</comment>
<dbReference type="Gene3D" id="3.60.10.10">
    <property type="entry name" value="Endonuclease/exonuclease/phosphatase"/>
    <property type="match status" value="1"/>
</dbReference>
<accession>A0AAV1K9W3</accession>
<feature type="region of interest" description="Disordered" evidence="2">
    <location>
        <begin position="992"/>
        <end position="1026"/>
    </location>
</feature>
<dbReference type="InterPro" id="IPR043502">
    <property type="entry name" value="DNA/RNA_pol_sf"/>
</dbReference>
<dbReference type="GO" id="GO:0071897">
    <property type="term" value="P:DNA biosynthetic process"/>
    <property type="evidence" value="ECO:0007669"/>
    <property type="project" value="UniProtKB-ARBA"/>
</dbReference>
<dbReference type="InterPro" id="IPR001878">
    <property type="entry name" value="Znf_CCHC"/>
</dbReference>
<sequence length="1692" mass="191058">MSDSDSFYSIESESSFVSFDDQISHSVPSLSSQLNSIFHFFDKTLNVCHINAQSIPSHFSELEASFSNNNIHAILVSETWLKPSLHSALYPLPGFVLIRNDRIDKGGGGVAIYLHASISYKIILASPSPYTASAEFLFIELDVKGSRMILGAVYCPPSTNYFANLEEALDNIGSEYAHCIIMGDFNTDLLKNSVRSQKLREIIESVNLNILPLKATHHNIDTDDSLIDLIIADSSDRVLSYGQLEAPGFSRHDLVYVSYNLKPPKYQPTVLSLRNFSRINMDKLLKDASLIDFTPLATASTVDDKVTIFNNIIHVLYDNHAPVRKVKLRRPPAPWMTEEVRKAMTRRNRAFARFKRSRSEENWLSFKKARNRCNQMVRSAKRRFIHSNISNSSPADVWKFLSSLGLGKTPSLYCGLSLSHDALNIHFASASALDHSIRSQTVAYIASIPSPHIPVFLFNPVDQDEIRNTLLAIKSKAVGCDDISRAMIINILEPILPAITHIVNFSLDSGQFPSQWKKAFIRPLPKVSNPTLPNHFRPISVLPFLSKVLEACVHKQISNFIYKHNLLSTFQSGFRPGHSTTTALLKITEDIREGMDNKKVTVVVLVDFSNAFNTVDHDILLAILSHYRFASSVLEWISSYLRGRQQSVQVEQMTSQWVELISGVPQGGILSPLIFSIFINSITSNIDCSYHLYADDLQFYVQSNICDIHNAINKLNSNLKSVRDWSMRFGVSVNPTKCQAVIMGSSRMLAKIDAASLPPIYYNDRLIPFSSSVKNLGLHIDSTLSWGVHISETCRKVSGSLRSLHRLKNFLPFKTKIMLVQLLILPIIDYADVCYSDLNQNLLNKLERLLNNCVRYIFNLRKFDHISHYRSRLKWLTIKQRRDSRILLVLFSILNDPSTPSYLKEKFQYISSKHDRTLRSSYNNKLSIPLHFTNFVGKSFTIQAALLWNSLPDDVRNTSNKTAFKRLVHKHFNDSVSPVSAPTLRKKVLLQNATSTQNTTSSAADTESSQRAMTETSRSKNPDNLHCSIIGKEHVEQENITARNPHQHDTASENNTSITMDMEAELDMLGICKPVLRTDDDCLDSDSVASGGSRRSSILPPAYKRAGISMDLATQRANEFLLSGKEALEKAGNMKRECKQEVHDCLQGLYETVLSLSDSRSRHRLALEQERSRATKELVRVERAHNKQISDLQSLQLQKFRDIQQVIQETQKSVESIRGWLNYEMNDPIKAIYQIRQDISEISTRRTNETPNYTTVNRETLPIENTMVFTNQIREVIEQIKVLSRNIGDLRDKMADKESIKSITLAMDQLKKPQIDPNVNNIKVIKNMIQELQTRPQCSKSSQVISADDILTAVEPLTLKVDKLSNEIRELKESGTSQWAYQNNSGLGTELAIAEIKEKLEHLEACNNSSMMMNKTTDNLNYHASKEQQAAGPKRSYAEVFTNPTFSLVIESSDPRHTSEDVVSAIKTNVDVVQLGVGVNKVRRARNQKVVITCDTDEDRNTLQNAIKNSDKKLTVSKSITKKPLLKLIGVTNDLSNAKLEEALFKQNAKLLKDVEKEKTKIKVLRRIKGRTSAVKNIIMEVSPNVWKAFKGQKVHVGYQIVPAIDQSPVIQCYRCMGFGHRAKECVADKQTCGYCAEDHDSRECLRSNGAPSCVNCVRNKIKGDYCHTAYSADCPVWQKWDRKARSLVAYC</sequence>
<dbReference type="GO" id="GO:0003824">
    <property type="term" value="F:catalytic activity"/>
    <property type="evidence" value="ECO:0007669"/>
    <property type="project" value="InterPro"/>
</dbReference>
<keyword evidence="6" id="KW-1185">Reference proteome</keyword>
<protein>
    <recommendedName>
        <fullName evidence="7">Reverse transcriptase domain-containing protein</fullName>
    </recommendedName>
</protein>
<dbReference type="InterPro" id="IPR005135">
    <property type="entry name" value="Endo/exonuclease/phosphatase"/>
</dbReference>
<gene>
    <name evidence="5" type="ORF">PARMNEM_LOCUS1692</name>
</gene>
<proteinExistence type="predicted"/>
<name>A0AAV1K9W3_9NEOP</name>
<keyword evidence="1" id="KW-0479">Metal-binding</keyword>
<feature type="compositionally biased region" description="Polar residues" evidence="2">
    <location>
        <begin position="1005"/>
        <end position="1016"/>
    </location>
</feature>